<organism evidence="1">
    <name type="scientific">Anguilla anguilla</name>
    <name type="common">European freshwater eel</name>
    <name type="synonym">Muraena anguilla</name>
    <dbReference type="NCBI Taxonomy" id="7936"/>
    <lineage>
        <taxon>Eukaryota</taxon>
        <taxon>Metazoa</taxon>
        <taxon>Chordata</taxon>
        <taxon>Craniata</taxon>
        <taxon>Vertebrata</taxon>
        <taxon>Euteleostomi</taxon>
        <taxon>Actinopterygii</taxon>
        <taxon>Neopterygii</taxon>
        <taxon>Teleostei</taxon>
        <taxon>Anguilliformes</taxon>
        <taxon>Anguillidae</taxon>
        <taxon>Anguilla</taxon>
    </lineage>
</organism>
<protein>
    <submittedName>
        <fullName evidence="1">Uncharacterized protein</fullName>
    </submittedName>
</protein>
<reference evidence="1" key="2">
    <citation type="journal article" date="2015" name="Fish Shellfish Immunol.">
        <title>Early steps in the European eel (Anguilla anguilla)-Vibrio vulnificus interaction in the gills: Role of the RtxA13 toxin.</title>
        <authorList>
            <person name="Callol A."/>
            <person name="Pajuelo D."/>
            <person name="Ebbesson L."/>
            <person name="Teles M."/>
            <person name="MacKenzie S."/>
            <person name="Amaro C."/>
        </authorList>
    </citation>
    <scope>NUCLEOTIDE SEQUENCE</scope>
</reference>
<accession>A0A0E9R0J1</accession>
<dbReference type="AlphaFoldDB" id="A0A0E9R0J1"/>
<sequence length="50" mass="5463">MAELLQLSHLNRVRGPRFNLKFQLITRCLKSNGVGNSGPGVAFPPVTLSK</sequence>
<name>A0A0E9R0J1_ANGAN</name>
<proteinExistence type="predicted"/>
<dbReference type="EMBL" id="GBXM01109118">
    <property type="protein sequence ID" value="JAG99458.1"/>
    <property type="molecule type" value="Transcribed_RNA"/>
</dbReference>
<dbReference type="EMBL" id="GBXM01086335">
    <property type="protein sequence ID" value="JAH22242.1"/>
    <property type="molecule type" value="Transcribed_RNA"/>
</dbReference>
<reference evidence="1" key="1">
    <citation type="submission" date="2014-11" db="EMBL/GenBank/DDBJ databases">
        <authorList>
            <person name="Amaro Gonzalez C."/>
        </authorList>
    </citation>
    <scope>NUCLEOTIDE SEQUENCE</scope>
</reference>
<evidence type="ECO:0000313" key="1">
    <source>
        <dbReference type="EMBL" id="JAH22242.1"/>
    </source>
</evidence>